<keyword evidence="1 3" id="KW-0963">Cytoplasm</keyword>
<dbReference type="NCBIfam" id="NF007791">
    <property type="entry name" value="PRK10486.1"/>
    <property type="match status" value="1"/>
</dbReference>
<dbReference type="Proteomes" id="UP000028487">
    <property type="component" value="Unassembled WGS sequence"/>
</dbReference>
<evidence type="ECO:0000313" key="6">
    <source>
        <dbReference type="Proteomes" id="UP000028487"/>
    </source>
</evidence>
<dbReference type="EMBL" id="CBSV010000118">
    <property type="protein sequence ID" value="CDH01212.1"/>
    <property type="molecule type" value="Genomic_DNA"/>
</dbReference>
<dbReference type="EC" id="5.3.1.32" evidence="3"/>
<comment type="subunit">
    <text evidence="3">Homodimer.</text>
</comment>
<evidence type="ECO:0000259" key="4">
    <source>
        <dbReference type="PROSITE" id="PS51725"/>
    </source>
</evidence>
<name>A0A077NGH2_XENBV</name>
<dbReference type="InterPro" id="IPR050744">
    <property type="entry name" value="AI-2_Isomerase_LsrG"/>
</dbReference>
<reference evidence="5" key="1">
    <citation type="submission" date="2013-07" db="EMBL/GenBank/DDBJ databases">
        <title>Sub-species coevolution in mutualistic symbiosis.</title>
        <authorList>
            <person name="Murfin K."/>
            <person name="Klassen J."/>
            <person name="Lee M."/>
            <person name="Forst S."/>
            <person name="Stock P."/>
            <person name="Goodrich-Blair H."/>
        </authorList>
    </citation>
    <scope>NUCLEOTIDE SEQUENCE [LARGE SCALE GENOMIC DNA]</scope>
    <source>
        <strain evidence="5">Feltiae Moldova</strain>
    </source>
</reference>
<evidence type="ECO:0000256" key="1">
    <source>
        <dbReference type="ARBA" id="ARBA00022490"/>
    </source>
</evidence>
<comment type="similarity">
    <text evidence="3">Belongs to the LsrG family.</text>
</comment>
<dbReference type="GO" id="GO:0016491">
    <property type="term" value="F:oxidoreductase activity"/>
    <property type="evidence" value="ECO:0007669"/>
    <property type="project" value="TreeGrafter"/>
</dbReference>
<protein>
    <recommendedName>
        <fullName evidence="3">(4S)-4-hydroxy-5-phosphonooxypentane-2,3-dione isomerase</fullName>
        <ecNumber evidence="3">5.3.1.32</ecNumber>
    </recommendedName>
    <alternativeName>
        <fullName evidence="3">Autoinducer 2-degrading protein LsrG</fullName>
        <shortName evidence="3">AI-2-degrading protein LsrG</shortName>
    </alternativeName>
    <alternativeName>
        <fullName evidence="3">Phospho-(S)-4,5-dihydroxy-2,3-pentanedione isomerase</fullName>
    </alternativeName>
    <alternativeName>
        <fullName evidence="3">Phospho-AI-2 isomerase</fullName>
    </alternativeName>
</protein>
<dbReference type="PANTHER" id="PTHR33336">
    <property type="entry name" value="QUINOL MONOOXYGENASE YGIN-RELATED"/>
    <property type="match status" value="1"/>
</dbReference>
<dbReference type="FunFam" id="3.30.70.100:FF:000016">
    <property type="entry name" value="(4S)-4-hydroxy-5-phosphonooxypentane-2,3-dione isomerase"/>
    <property type="match status" value="1"/>
</dbReference>
<organism evidence="5 6">
    <name type="scientific">Xenorhabdus bovienii str. feltiae Moldova</name>
    <dbReference type="NCBI Taxonomy" id="1398200"/>
    <lineage>
        <taxon>Bacteria</taxon>
        <taxon>Pseudomonadati</taxon>
        <taxon>Pseudomonadota</taxon>
        <taxon>Gammaproteobacteria</taxon>
        <taxon>Enterobacterales</taxon>
        <taxon>Morganellaceae</taxon>
        <taxon>Xenorhabdus</taxon>
    </lineage>
</organism>
<dbReference type="SUPFAM" id="SSF54909">
    <property type="entry name" value="Dimeric alpha+beta barrel"/>
    <property type="match status" value="1"/>
</dbReference>
<comment type="caution">
    <text evidence="5">The sequence shown here is derived from an EMBL/GenBank/DDBJ whole genome shotgun (WGS) entry which is preliminary data.</text>
</comment>
<dbReference type="GO" id="GO:0005829">
    <property type="term" value="C:cytosol"/>
    <property type="evidence" value="ECO:0007669"/>
    <property type="project" value="TreeGrafter"/>
</dbReference>
<dbReference type="PANTHER" id="PTHR33336:SF1">
    <property type="entry name" value="(4S)-4-HYDROXY-5-PHOSPHONOOXYPENTANE-2,3-DIONE ISOMERASE"/>
    <property type="match status" value="1"/>
</dbReference>
<dbReference type="HOGENOM" id="CLU_131496_3_0_6"/>
<sequence>MKRLRGNNMQVTLVEINVKADKIDEFIEVFRDNHLGSVKEPGNLRFDVLRDENIPTRFYVYEAYADETAVAAHKKTPHYLRCVERLEALMTEPRKKITFIGLMPEGK</sequence>
<dbReference type="InterPro" id="IPR011008">
    <property type="entry name" value="Dimeric_a/b-barrel"/>
</dbReference>
<dbReference type="HAMAP" id="MF_02051">
    <property type="entry name" value="LsrG"/>
    <property type="match status" value="1"/>
</dbReference>
<dbReference type="Gene3D" id="3.30.70.100">
    <property type="match status" value="1"/>
</dbReference>
<evidence type="ECO:0000256" key="2">
    <source>
        <dbReference type="ARBA" id="ARBA00023235"/>
    </source>
</evidence>
<gene>
    <name evidence="3" type="primary">lsrG</name>
    <name evidence="5" type="ORF">XBFM1_2040040</name>
</gene>
<dbReference type="AlphaFoldDB" id="A0A077NGH2"/>
<dbReference type="InterPro" id="IPR007138">
    <property type="entry name" value="ABM_dom"/>
</dbReference>
<keyword evidence="2 3" id="KW-0413">Isomerase</keyword>
<dbReference type="Pfam" id="PF03992">
    <property type="entry name" value="ABM"/>
    <property type="match status" value="1"/>
</dbReference>
<evidence type="ECO:0000313" key="5">
    <source>
        <dbReference type="EMBL" id="CDH01212.1"/>
    </source>
</evidence>
<feature type="domain" description="ABM" evidence="4">
    <location>
        <begin position="10"/>
        <end position="99"/>
    </location>
</feature>
<accession>A0A077NGH2</accession>
<comment type="function">
    <text evidence="3">Involved in the degradation of phospho-AI-2, thereby terminating induction of the lsr operon and closing the AI-2 signaling cycle. Catalyzes the conversion of (4S)-4-hydroxy-5-phosphonooxypentane-2,3-dione (P-DPD) to 3-hydroxy-5-phosphonooxypentane-2,4-dione (P-HPD).</text>
</comment>
<evidence type="ECO:0000256" key="3">
    <source>
        <dbReference type="HAMAP-Rule" id="MF_02051"/>
    </source>
</evidence>
<dbReference type="InterPro" id="IPR033672">
    <property type="entry name" value="LsrG"/>
</dbReference>
<dbReference type="GO" id="GO:0002952">
    <property type="term" value="F:(4S)-4-hydroxy-5-phosphonooxypentane-2,3-dione isomerase activity"/>
    <property type="evidence" value="ECO:0007669"/>
    <property type="project" value="UniProtKB-EC"/>
</dbReference>
<comment type="subcellular location">
    <subcellularLocation>
        <location evidence="3">Cytoplasm</location>
    </subcellularLocation>
</comment>
<comment type="catalytic activity">
    <reaction evidence="3">
        <text>(2S)-2-hydroxy-3,4-dioxopentyl phosphate = 3-hydroxy-2,4-dioxopentyl phosphate</text>
        <dbReference type="Rhea" id="RHEA:44360"/>
        <dbReference type="ChEBI" id="CHEBI:71677"/>
        <dbReference type="ChEBI" id="CHEBI:84359"/>
        <dbReference type="EC" id="5.3.1.32"/>
    </reaction>
</comment>
<proteinExistence type="inferred from homology"/>
<dbReference type="PROSITE" id="PS51725">
    <property type="entry name" value="ABM"/>
    <property type="match status" value="1"/>
</dbReference>